<protein>
    <submittedName>
        <fullName evidence="12">NADH dehydrogenase [ubiquinone] 1 alpha subcomplex subunit 8</fullName>
    </submittedName>
</protein>
<evidence type="ECO:0000256" key="5">
    <source>
        <dbReference type="ARBA" id="ARBA00022660"/>
    </source>
</evidence>
<dbReference type="RefSeq" id="XP_013389227.1">
    <property type="nucleotide sequence ID" value="XM_013533773.1"/>
</dbReference>
<dbReference type="STRING" id="7574.A0A1S3HT61"/>
<dbReference type="FunCoup" id="A0A1S3HT61">
    <property type="interactions" value="1103"/>
</dbReference>
<dbReference type="Proteomes" id="UP000085678">
    <property type="component" value="Unplaced"/>
</dbReference>
<evidence type="ECO:0000313" key="12">
    <source>
        <dbReference type="RefSeq" id="XP_013389227.1"/>
    </source>
</evidence>
<keyword evidence="11" id="KW-1185">Reference proteome</keyword>
<accession>A0A1S3HT61</accession>
<organism evidence="11 12">
    <name type="scientific">Lingula anatina</name>
    <name type="common">Brachiopod</name>
    <name type="synonym">Lingula unguis</name>
    <dbReference type="NCBI Taxonomy" id="7574"/>
    <lineage>
        <taxon>Eukaryota</taxon>
        <taxon>Metazoa</taxon>
        <taxon>Spiralia</taxon>
        <taxon>Lophotrochozoa</taxon>
        <taxon>Brachiopoda</taxon>
        <taxon>Linguliformea</taxon>
        <taxon>Lingulata</taxon>
        <taxon>Lingulida</taxon>
        <taxon>Linguloidea</taxon>
        <taxon>Lingulidae</taxon>
        <taxon>Lingula</taxon>
    </lineage>
</organism>
<evidence type="ECO:0000256" key="2">
    <source>
        <dbReference type="ARBA" id="ARBA00004173"/>
    </source>
</evidence>
<feature type="region of interest" description="Disordered" evidence="10">
    <location>
        <begin position="136"/>
        <end position="163"/>
    </location>
</feature>
<evidence type="ECO:0000256" key="9">
    <source>
        <dbReference type="ARBA" id="ARBA00023157"/>
    </source>
</evidence>
<comment type="function">
    <text evidence="1">Accessory subunit of the mitochondrial membrane respiratory chain NADH dehydrogenase (Complex I), that is believed not to be involved in catalysis. Complex I functions in the transfer of electrons from NADH to the respiratory chain. The immediate electron acceptor for the enzyme is believed to be ubiquinone.</text>
</comment>
<keyword evidence="6" id="KW-0677">Repeat</keyword>
<evidence type="ECO:0000256" key="10">
    <source>
        <dbReference type="SAM" id="MobiDB-lite"/>
    </source>
</evidence>
<dbReference type="GeneID" id="106157958"/>
<feature type="compositionally biased region" description="Basic and acidic residues" evidence="10">
    <location>
        <begin position="153"/>
        <end position="163"/>
    </location>
</feature>
<dbReference type="PANTHER" id="PTHR13344:SF0">
    <property type="entry name" value="NADH DEHYDROGENASE [UBIQUINONE] 1 ALPHA SUBCOMPLEX SUBUNIT 8"/>
    <property type="match status" value="1"/>
</dbReference>
<evidence type="ECO:0000313" key="11">
    <source>
        <dbReference type="Proteomes" id="UP000085678"/>
    </source>
</evidence>
<keyword evidence="9" id="KW-1015">Disulfide bond</keyword>
<evidence type="ECO:0000256" key="8">
    <source>
        <dbReference type="ARBA" id="ARBA00023128"/>
    </source>
</evidence>
<keyword evidence="7" id="KW-0249">Electron transport</keyword>
<dbReference type="OrthoDB" id="276296at2759"/>
<name>A0A1S3HT61_LINAN</name>
<keyword evidence="4" id="KW-0813">Transport</keyword>
<keyword evidence="5" id="KW-0679">Respiratory chain</keyword>
<evidence type="ECO:0000256" key="3">
    <source>
        <dbReference type="ARBA" id="ARBA00010705"/>
    </source>
</evidence>
<dbReference type="PANTHER" id="PTHR13344">
    <property type="entry name" value="NADH-UBIQUINONE OXIDOREDUCTASE"/>
    <property type="match status" value="1"/>
</dbReference>
<dbReference type="PROSITE" id="PS51808">
    <property type="entry name" value="CHCH"/>
    <property type="match status" value="2"/>
</dbReference>
<dbReference type="GO" id="GO:0006120">
    <property type="term" value="P:mitochondrial electron transport, NADH to ubiquinone"/>
    <property type="evidence" value="ECO:0007669"/>
    <property type="project" value="InterPro"/>
</dbReference>
<gene>
    <name evidence="12" type="primary">LOC106157958</name>
</gene>
<evidence type="ECO:0000256" key="7">
    <source>
        <dbReference type="ARBA" id="ARBA00022982"/>
    </source>
</evidence>
<dbReference type="AlphaFoldDB" id="A0A1S3HT61"/>
<dbReference type="InterPro" id="IPR016680">
    <property type="entry name" value="NDUFA8"/>
</dbReference>
<dbReference type="KEGG" id="lak:106157958"/>
<dbReference type="GO" id="GO:0005739">
    <property type="term" value="C:mitochondrion"/>
    <property type="evidence" value="ECO:0007669"/>
    <property type="project" value="UniProtKB-SubCell"/>
</dbReference>
<evidence type="ECO:0000256" key="1">
    <source>
        <dbReference type="ARBA" id="ARBA00003195"/>
    </source>
</evidence>
<keyword evidence="8" id="KW-0496">Mitochondrion</keyword>
<reference evidence="12" key="1">
    <citation type="submission" date="2025-08" db="UniProtKB">
        <authorList>
            <consortium name="RefSeq"/>
        </authorList>
    </citation>
    <scope>IDENTIFICATION</scope>
    <source>
        <tissue evidence="12">Gonads</tissue>
    </source>
</reference>
<sequence>MAAHGDEYLPTWEEVTVPELKVTSIALRAIATQMGKYCDEPSKEFMLCRTETGDPRKCLKAGRDVTRCGHEFLIKVKERCANQFQEYTDCLDYVPHRQLKFSFFGCKKLMKAFDQCILENFNQTAPEVGYFSRVRVQSTSQPRPDPLQGQPKPSEEIRLEPGE</sequence>
<dbReference type="InParanoid" id="A0A1S3HT61"/>
<proteinExistence type="inferred from homology"/>
<dbReference type="OMA" id="FRTHWQC"/>
<evidence type="ECO:0000256" key="6">
    <source>
        <dbReference type="ARBA" id="ARBA00022737"/>
    </source>
</evidence>
<comment type="similarity">
    <text evidence="3">Belongs to the complex I NDUFA8 subunit family.</text>
</comment>
<comment type="subcellular location">
    <subcellularLocation>
        <location evidence="2">Mitochondrion</location>
    </subcellularLocation>
</comment>
<evidence type="ECO:0000256" key="4">
    <source>
        <dbReference type="ARBA" id="ARBA00022448"/>
    </source>
</evidence>